<evidence type="ECO:0000313" key="2">
    <source>
        <dbReference type="Proteomes" id="UP000798662"/>
    </source>
</evidence>
<name>A0ACC3CFB9_PYRYE</name>
<comment type="caution">
    <text evidence="1">The sequence shown here is derived from an EMBL/GenBank/DDBJ whole genome shotgun (WGS) entry which is preliminary data.</text>
</comment>
<reference evidence="1" key="1">
    <citation type="submission" date="2019-11" db="EMBL/GenBank/DDBJ databases">
        <title>Nori genome reveals adaptations in red seaweeds to the harsh intertidal environment.</title>
        <authorList>
            <person name="Wang D."/>
            <person name="Mao Y."/>
        </authorList>
    </citation>
    <scope>NUCLEOTIDE SEQUENCE</scope>
    <source>
        <tissue evidence="1">Gametophyte</tissue>
    </source>
</reference>
<evidence type="ECO:0000313" key="1">
    <source>
        <dbReference type="EMBL" id="KAK1868467.1"/>
    </source>
</evidence>
<accession>A0ACC3CFB9</accession>
<dbReference type="Proteomes" id="UP000798662">
    <property type="component" value="Chromosome 3"/>
</dbReference>
<organism evidence="1 2">
    <name type="scientific">Pyropia yezoensis</name>
    <name type="common">Susabi-nori</name>
    <name type="synonym">Porphyra yezoensis</name>
    <dbReference type="NCBI Taxonomy" id="2788"/>
    <lineage>
        <taxon>Eukaryota</taxon>
        <taxon>Rhodophyta</taxon>
        <taxon>Bangiophyceae</taxon>
        <taxon>Bangiales</taxon>
        <taxon>Bangiaceae</taxon>
        <taxon>Pyropia</taxon>
    </lineage>
</organism>
<gene>
    <name evidence="1" type="ORF">I4F81_010954</name>
</gene>
<keyword evidence="2" id="KW-1185">Reference proteome</keyword>
<dbReference type="EMBL" id="CM020620">
    <property type="protein sequence ID" value="KAK1868467.1"/>
    <property type="molecule type" value="Genomic_DNA"/>
</dbReference>
<protein>
    <submittedName>
        <fullName evidence="1">Uncharacterized protein</fullName>
    </submittedName>
</protein>
<proteinExistence type="predicted"/>
<sequence>MWGVAGGGGGTRPSDMDYVEGVCAMGGGGGQGASANATDGTRSGLSMCCRFGPAPFDSRPFFPLPLLHAGAHPFQAFHQPTTGALTPAYFFSAPACSIVLARGGGRRVGCMQVLYRFKPGTPATASVDVLTPHPDALRLCSSLTIGDGGFQCLQRPPPTSSDLPTTLKDMRTACKLVGLSSNGNKSVLLARLVEHKQRTVHQGPSSVNPLGSSPSGHVVPAANGAPSLVVEGDAGPAAEAGTPAGNVPPAIAPRFTKHEFARLFHVMCEPDVAWGVVASKGPLTRQQLESGEARRDVWATVVAPVFNDSLKTFGASIPECCATYEMNPDVHPHNRDGDKLKSKFAEINAKMHLPMKNFTASGNNDATVFNNFSHGDTVLNYMHTMYKDSQMLKDLINKELDAGAGAEMGNFGGRAVTAPPGHDPESRRTASRAGAGAKRDQRERTSALTAMAASSASMASSSARRTNAAVVKDLTDALASAQAAKGSPFIIQSLERRIIEALAACDAEPPSSKRVRPPCSDDDVGSPGVDAEGGRAGRLDPLPSQATGVLGAAETGNWGPAGENLRGRGQADVVVVFGEAAQMLLGGGGQPEVSLRQHWRCVLGGGGF</sequence>